<protein>
    <recommendedName>
        <fullName evidence="5 15">Mediator of RNA polymerase II transcription subunit 20</fullName>
    </recommendedName>
    <alternativeName>
        <fullName evidence="15">Mediator complex subunit 20</fullName>
    </alternativeName>
</protein>
<dbReference type="InterPro" id="IPR013921">
    <property type="entry name" value="Mediator_Med20"/>
</dbReference>
<keyword evidence="6" id="KW-0963">Cytoplasm</keyword>
<feature type="domain" description="Cyclin-like" evidence="16">
    <location>
        <begin position="1"/>
        <end position="65"/>
    </location>
</feature>
<dbReference type="Ensembl" id="ENSGAGT00000027672.1">
    <property type="protein sequence ID" value="ENSGAGP00000024310.1"/>
    <property type="gene ID" value="ENSGAGG00000017763.1"/>
</dbReference>
<dbReference type="PANTHER" id="PTHR12465:SF0">
    <property type="entry name" value="MEDIATOR OF RNA POLYMERASE II TRANSCRIPTION SUBUNIT 20"/>
    <property type="match status" value="1"/>
</dbReference>
<keyword evidence="19" id="KW-1185">Reference proteome</keyword>
<evidence type="ECO:0000256" key="2">
    <source>
        <dbReference type="ARBA" id="ARBA00004496"/>
    </source>
</evidence>
<evidence type="ECO:0000256" key="14">
    <source>
        <dbReference type="RuleBase" id="RU000383"/>
    </source>
</evidence>
<proteinExistence type="inferred from homology"/>
<reference evidence="19" key="1">
    <citation type="journal article" date="2017" name="PLoS ONE">
        <title>The Agassiz's desert tortoise genome provides a resource for the conservation of a threatened species.</title>
        <authorList>
            <person name="Tollis M."/>
            <person name="DeNardo D.F."/>
            <person name="Cornelius J.A."/>
            <person name="Dolby G.A."/>
            <person name="Edwards T."/>
            <person name="Henen B.T."/>
            <person name="Karl A.E."/>
            <person name="Murphy R.W."/>
            <person name="Kusumi K."/>
        </authorList>
    </citation>
    <scope>NUCLEOTIDE SEQUENCE [LARGE SCALE GENOMIC DNA]</scope>
</reference>
<dbReference type="Pfam" id="PF00134">
    <property type="entry name" value="Cyclin_N"/>
    <property type="match status" value="1"/>
</dbReference>
<dbReference type="InterPro" id="IPR004367">
    <property type="entry name" value="Cyclin_C-dom"/>
</dbReference>
<gene>
    <name evidence="15" type="primary">MED20</name>
</gene>
<keyword evidence="15" id="KW-0805">Transcription regulation</keyword>
<dbReference type="SUPFAM" id="SSF47954">
    <property type="entry name" value="Cyclin-like"/>
    <property type="match status" value="2"/>
</dbReference>
<reference evidence="18" key="3">
    <citation type="submission" date="2025-09" db="UniProtKB">
        <authorList>
            <consortium name="Ensembl"/>
        </authorList>
    </citation>
    <scope>IDENTIFICATION</scope>
</reference>
<keyword evidence="12" id="KW-0131">Cell cycle</keyword>
<dbReference type="GO" id="GO:0003713">
    <property type="term" value="F:transcription coactivator activity"/>
    <property type="evidence" value="ECO:0007669"/>
    <property type="project" value="TreeGrafter"/>
</dbReference>
<organism evidence="18 19">
    <name type="scientific">Gopherus agassizii</name>
    <name type="common">Agassiz's desert tortoise</name>
    <dbReference type="NCBI Taxonomy" id="38772"/>
    <lineage>
        <taxon>Eukaryota</taxon>
        <taxon>Metazoa</taxon>
        <taxon>Chordata</taxon>
        <taxon>Craniata</taxon>
        <taxon>Vertebrata</taxon>
        <taxon>Euteleostomi</taxon>
        <taxon>Archelosauria</taxon>
        <taxon>Testudinata</taxon>
        <taxon>Testudines</taxon>
        <taxon>Cryptodira</taxon>
        <taxon>Durocryptodira</taxon>
        <taxon>Testudinoidea</taxon>
        <taxon>Testudinidae</taxon>
        <taxon>Gopherus</taxon>
    </lineage>
</organism>
<dbReference type="GO" id="GO:0051301">
    <property type="term" value="P:cell division"/>
    <property type="evidence" value="ECO:0007669"/>
    <property type="project" value="UniProtKB-KW"/>
</dbReference>
<evidence type="ECO:0000256" key="6">
    <source>
        <dbReference type="ARBA" id="ARBA00022490"/>
    </source>
</evidence>
<keyword evidence="7" id="KW-0597">Phosphoprotein</keyword>
<comment type="subcellular location">
    <subcellularLocation>
        <location evidence="2">Cytoplasm</location>
    </subcellularLocation>
    <subcellularLocation>
        <location evidence="1 15">Nucleus</location>
    </subcellularLocation>
</comment>
<comment type="function">
    <text evidence="13 15">Component of the Mediator complex, a coactivator involved in the regulated transcription of nearly all RNA polymerase II-dependent genes. Mediator functions as a bridge to convey information from gene-specific regulatory proteins to the basal RNA polymerase II transcription machinery. Mediator is recruited to promoters by direct interactions with regulatory proteins and serves as a scaffold for the assembly of a functional preinitiation complex with RNA polymerase II and the general transcription factors.</text>
</comment>
<dbReference type="AlphaFoldDB" id="A0A452I9G2"/>
<keyword evidence="15" id="KW-0804">Transcription</keyword>
<evidence type="ECO:0000256" key="7">
    <source>
        <dbReference type="ARBA" id="ARBA00022553"/>
    </source>
</evidence>
<evidence type="ECO:0000313" key="19">
    <source>
        <dbReference type="Proteomes" id="UP000291020"/>
    </source>
</evidence>
<dbReference type="Pfam" id="PF08612">
    <property type="entry name" value="Med20"/>
    <property type="match status" value="1"/>
</dbReference>
<evidence type="ECO:0000256" key="12">
    <source>
        <dbReference type="ARBA" id="ARBA00023306"/>
    </source>
</evidence>
<sequence length="382" mass="42022">MNYVDRYLSSVPTQKNHLQLLGAVCMLLASKLRETMPLTVEKLCIYTDNSITPQQLLDCEVLVLEKLKWDLVSVIANDFLVHILHRLPLPTDKVELVKKHAQTFIALCATDYTFAMYPPSMIATGSIGAAIHGLSVSANSFSGEALTELLASITGTEVGPVQPYVKTSGSMGVTCVSQMPVAEGKSVQQTVEILTRKLELLGAEKQGTFCVDCETYHTAASTMGNQGQAGKLMYVMHNSEYPLSCFALFENGPCLIADANFDVLMVKLKGFFQNAKANKIESRGTRYQYCDFLVKVGTVTMGPSARGISVEVEYCPCVVANDCWNLLMEFMQSFMGNHTPGIPSMFGNKHDSIYSPGDTMAQYMELFNKIRKQQQVPVAGIR</sequence>
<keyword evidence="8" id="KW-0132">Cell division</keyword>
<evidence type="ECO:0000256" key="1">
    <source>
        <dbReference type="ARBA" id="ARBA00004123"/>
    </source>
</evidence>
<dbReference type="Pfam" id="PF02984">
    <property type="entry name" value="Cyclin_C"/>
    <property type="match status" value="1"/>
</dbReference>
<dbReference type="GO" id="GO:0005737">
    <property type="term" value="C:cytoplasm"/>
    <property type="evidence" value="ECO:0007669"/>
    <property type="project" value="UniProtKB-SubCell"/>
</dbReference>
<evidence type="ECO:0000313" key="18">
    <source>
        <dbReference type="Ensembl" id="ENSGAGP00000024310.1"/>
    </source>
</evidence>
<comment type="similarity">
    <text evidence="4 15">Belongs to the Mediator complex subunit 20 family.</text>
</comment>
<comment type="similarity">
    <text evidence="3">Belongs to the cyclin family. Cyclin D subfamily.</text>
</comment>
<dbReference type="STRING" id="38772.ENSGAGP00000024310"/>
<evidence type="ECO:0000256" key="13">
    <source>
        <dbReference type="ARBA" id="ARBA00025687"/>
    </source>
</evidence>
<dbReference type="GO" id="GO:0016592">
    <property type="term" value="C:mediator complex"/>
    <property type="evidence" value="ECO:0007669"/>
    <property type="project" value="InterPro"/>
</dbReference>
<evidence type="ECO:0000256" key="10">
    <source>
        <dbReference type="ARBA" id="ARBA00023127"/>
    </source>
</evidence>
<accession>A0A452I9G2</accession>
<dbReference type="GO" id="GO:0006357">
    <property type="term" value="P:regulation of transcription by RNA polymerase II"/>
    <property type="evidence" value="ECO:0007669"/>
    <property type="project" value="InterPro"/>
</dbReference>
<evidence type="ECO:0000256" key="9">
    <source>
        <dbReference type="ARBA" id="ARBA00022843"/>
    </source>
</evidence>
<reference evidence="18" key="2">
    <citation type="submission" date="2025-08" db="UniProtKB">
        <authorList>
            <consortium name="Ensembl"/>
        </authorList>
    </citation>
    <scope>IDENTIFICATION</scope>
</reference>
<evidence type="ECO:0000259" key="17">
    <source>
        <dbReference type="SMART" id="SM01332"/>
    </source>
</evidence>
<keyword evidence="11 15" id="KW-0539">Nucleus</keyword>
<evidence type="ECO:0000256" key="4">
    <source>
        <dbReference type="ARBA" id="ARBA00010743"/>
    </source>
</evidence>
<dbReference type="InterPro" id="IPR006671">
    <property type="entry name" value="Cyclin_N"/>
</dbReference>
<dbReference type="Gene3D" id="1.10.472.10">
    <property type="entry name" value="Cyclin-like"/>
    <property type="match status" value="1"/>
</dbReference>
<keyword evidence="10 14" id="KW-0195">Cyclin</keyword>
<dbReference type="InterPro" id="IPR036915">
    <property type="entry name" value="Cyclin-like_sf"/>
</dbReference>
<dbReference type="FunFam" id="1.10.472.10:FF:000012">
    <property type="entry name" value="G1/S-specific cyclin-D1"/>
    <property type="match status" value="1"/>
</dbReference>
<feature type="domain" description="Cyclin C-terminal" evidence="17">
    <location>
        <begin position="74"/>
        <end position="182"/>
    </location>
</feature>
<dbReference type="Proteomes" id="UP000291020">
    <property type="component" value="Unassembled WGS sequence"/>
</dbReference>
<evidence type="ECO:0000256" key="3">
    <source>
        <dbReference type="ARBA" id="ARBA00009065"/>
    </source>
</evidence>
<keyword evidence="9" id="KW-0832">Ubl conjugation</keyword>
<evidence type="ECO:0000259" key="16">
    <source>
        <dbReference type="SMART" id="SM00385"/>
    </source>
</evidence>
<evidence type="ECO:0000256" key="15">
    <source>
        <dbReference type="RuleBase" id="RU364152"/>
    </source>
</evidence>
<evidence type="ECO:0000256" key="8">
    <source>
        <dbReference type="ARBA" id="ARBA00022618"/>
    </source>
</evidence>
<evidence type="ECO:0000256" key="11">
    <source>
        <dbReference type="ARBA" id="ARBA00023242"/>
    </source>
</evidence>
<dbReference type="SMART" id="SM01332">
    <property type="entry name" value="Cyclin_C"/>
    <property type="match status" value="1"/>
</dbReference>
<comment type="subunit">
    <text evidence="15">Component of the Mediator complex.</text>
</comment>
<dbReference type="InterPro" id="IPR013763">
    <property type="entry name" value="Cyclin-like_dom"/>
</dbReference>
<dbReference type="SMART" id="SM00385">
    <property type="entry name" value="CYCLIN"/>
    <property type="match status" value="1"/>
</dbReference>
<evidence type="ECO:0000256" key="5">
    <source>
        <dbReference type="ARBA" id="ARBA00019690"/>
    </source>
</evidence>
<keyword evidence="15" id="KW-0010">Activator</keyword>
<name>A0A452I9G2_9SAUR</name>
<dbReference type="PANTHER" id="PTHR12465">
    <property type="entry name" value="UBIQUITIN SPECIFIC PROTEASE HOMOLOG 49"/>
    <property type="match status" value="1"/>
</dbReference>